<dbReference type="Proteomes" id="UP000605970">
    <property type="component" value="Unassembled WGS sequence"/>
</dbReference>
<organism evidence="1 2">
    <name type="scientific">Meloidogyne graminicola</name>
    <dbReference type="NCBI Taxonomy" id="189291"/>
    <lineage>
        <taxon>Eukaryota</taxon>
        <taxon>Metazoa</taxon>
        <taxon>Ecdysozoa</taxon>
        <taxon>Nematoda</taxon>
        <taxon>Chromadorea</taxon>
        <taxon>Rhabditida</taxon>
        <taxon>Tylenchina</taxon>
        <taxon>Tylenchomorpha</taxon>
        <taxon>Tylenchoidea</taxon>
        <taxon>Meloidogynidae</taxon>
        <taxon>Meloidogyninae</taxon>
        <taxon>Meloidogyne</taxon>
    </lineage>
</organism>
<name>A0A8S9ZYV3_9BILA</name>
<comment type="caution">
    <text evidence="1">The sequence shown here is derived from an EMBL/GenBank/DDBJ whole genome shotgun (WGS) entry which is preliminary data.</text>
</comment>
<protein>
    <submittedName>
        <fullName evidence="1">Uncharacterized protein</fullName>
    </submittedName>
</protein>
<dbReference type="EMBL" id="JABEBT010000013">
    <property type="protein sequence ID" value="KAF7638299.1"/>
    <property type="molecule type" value="Genomic_DNA"/>
</dbReference>
<accession>A0A8S9ZYV3</accession>
<dbReference type="AlphaFoldDB" id="A0A8S9ZYV3"/>
<evidence type="ECO:0000313" key="2">
    <source>
        <dbReference type="Proteomes" id="UP000605970"/>
    </source>
</evidence>
<reference evidence="1" key="1">
    <citation type="journal article" date="2020" name="Ecol. Evol.">
        <title>Genome structure and content of the rice root-knot nematode (Meloidogyne graminicola).</title>
        <authorList>
            <person name="Phan N.T."/>
            <person name="Danchin E.G.J."/>
            <person name="Klopp C."/>
            <person name="Perfus-Barbeoch L."/>
            <person name="Kozlowski D.K."/>
            <person name="Koutsovoulos G.D."/>
            <person name="Lopez-Roques C."/>
            <person name="Bouchez O."/>
            <person name="Zahm M."/>
            <person name="Besnard G."/>
            <person name="Bellafiore S."/>
        </authorList>
    </citation>
    <scope>NUCLEOTIDE SEQUENCE</scope>
    <source>
        <strain evidence="1">VN-18</strain>
    </source>
</reference>
<evidence type="ECO:0000313" key="1">
    <source>
        <dbReference type="EMBL" id="KAF7638299.1"/>
    </source>
</evidence>
<proteinExistence type="predicted"/>
<gene>
    <name evidence="1" type="ORF">Mgra_00002273</name>
</gene>
<keyword evidence="2" id="KW-1185">Reference proteome</keyword>
<sequence length="143" mass="17341">MSKIFRSLSVSSLSSYRPPPTISKTYSIKSLDDVSGTPKIQYIYYYPYYRSYYPSYRYNSVRTYVNFYNRHYTNWPEHHFSYPFNNYKPLSFYGSYTYSPYKSYKSPSGYIILHIYIVENNILFSFSQKKEKHLPSFRKLELK</sequence>
<dbReference type="OrthoDB" id="5890665at2759"/>